<evidence type="ECO:0000313" key="3">
    <source>
        <dbReference type="Proteomes" id="UP000222824"/>
    </source>
</evidence>
<keyword evidence="1" id="KW-0812">Transmembrane</keyword>
<sequence length="74" mass="7723">MAETLTIGPLDRLSRADLILACMPLLFAVGYALGAAAFDAWPAATAVAALAGCVPMIDGLFRNPPHPGDRSRSR</sequence>
<proteinExistence type="predicted"/>
<protein>
    <submittedName>
        <fullName evidence="2">Uncharacterized protein</fullName>
    </submittedName>
</protein>
<name>A0A2G1WIJ7_9EURY</name>
<feature type="transmembrane region" description="Helical" evidence="1">
    <location>
        <begin position="43"/>
        <end position="61"/>
    </location>
</feature>
<reference evidence="2 3" key="1">
    <citation type="journal article" date="2014" name="Front. Microbiol.">
        <title>Population and genomic analysis of the genus Halorubrum.</title>
        <authorList>
            <person name="Fullmer M.S."/>
            <person name="Soucy S.M."/>
            <person name="Swithers K.S."/>
            <person name="Makkay A.M."/>
            <person name="Wheeler R."/>
            <person name="Ventosa A."/>
            <person name="Gogarten J.P."/>
            <person name="Papke R.T."/>
        </authorList>
    </citation>
    <scope>NUCLEOTIDE SEQUENCE [LARGE SCALE GENOMIC DNA]</scope>
    <source>
        <strain evidence="2 3">C49</strain>
    </source>
</reference>
<accession>A0A2G1WIJ7</accession>
<dbReference type="EMBL" id="NHOA01000084">
    <property type="protein sequence ID" value="PHQ38775.1"/>
    <property type="molecule type" value="Genomic_DNA"/>
</dbReference>
<evidence type="ECO:0000313" key="2">
    <source>
        <dbReference type="EMBL" id="PHQ38775.1"/>
    </source>
</evidence>
<dbReference type="OrthoDB" id="328650at2157"/>
<comment type="caution">
    <text evidence="2">The sequence shown here is derived from an EMBL/GenBank/DDBJ whole genome shotgun (WGS) entry which is preliminary data.</text>
</comment>
<gene>
    <name evidence="2" type="ORF">DJ69_10720</name>
</gene>
<dbReference type="Pfam" id="PF26047">
    <property type="entry name" value="DUF8015"/>
    <property type="match status" value="1"/>
</dbReference>
<organism evidence="2 3">
    <name type="scientific">Halorubrum persicum</name>
    <dbReference type="NCBI Taxonomy" id="1383844"/>
    <lineage>
        <taxon>Archaea</taxon>
        <taxon>Methanobacteriati</taxon>
        <taxon>Methanobacteriota</taxon>
        <taxon>Stenosarchaea group</taxon>
        <taxon>Halobacteria</taxon>
        <taxon>Halobacteriales</taxon>
        <taxon>Haloferacaceae</taxon>
        <taxon>Halorubrum</taxon>
    </lineage>
</organism>
<feature type="transmembrane region" description="Helical" evidence="1">
    <location>
        <begin position="18"/>
        <end position="37"/>
    </location>
</feature>
<keyword evidence="1" id="KW-1133">Transmembrane helix</keyword>
<dbReference type="AlphaFoldDB" id="A0A2G1WIJ7"/>
<keyword evidence="1" id="KW-0472">Membrane</keyword>
<dbReference type="Proteomes" id="UP000222824">
    <property type="component" value="Unassembled WGS sequence"/>
</dbReference>
<dbReference type="InterPro" id="IPR058328">
    <property type="entry name" value="DUF8015"/>
</dbReference>
<dbReference type="RefSeq" id="WP_099255610.1">
    <property type="nucleotide sequence ID" value="NZ_NHOA01000084.1"/>
</dbReference>
<evidence type="ECO:0000256" key="1">
    <source>
        <dbReference type="SAM" id="Phobius"/>
    </source>
</evidence>
<keyword evidence="3" id="KW-1185">Reference proteome</keyword>